<accession>A0A936ZH61</accession>
<name>A0A936ZH61_9HYPH</name>
<evidence type="ECO:0000256" key="1">
    <source>
        <dbReference type="SAM" id="MobiDB-lite"/>
    </source>
</evidence>
<evidence type="ECO:0000313" key="2">
    <source>
        <dbReference type="EMBL" id="MBL0407112.1"/>
    </source>
</evidence>
<dbReference type="AlphaFoldDB" id="A0A936ZH61"/>
<reference evidence="2" key="1">
    <citation type="submission" date="2021-01" db="EMBL/GenBank/DDBJ databases">
        <title>Microvirga sp.</title>
        <authorList>
            <person name="Kim M.K."/>
        </authorList>
    </citation>
    <scope>NUCLEOTIDE SEQUENCE</scope>
    <source>
        <strain evidence="2">5420S-16</strain>
    </source>
</reference>
<dbReference type="EMBL" id="JAEQMY010000064">
    <property type="protein sequence ID" value="MBL0407112.1"/>
    <property type="molecule type" value="Genomic_DNA"/>
</dbReference>
<comment type="caution">
    <text evidence="2">The sequence shown here is derived from an EMBL/GenBank/DDBJ whole genome shotgun (WGS) entry which is preliminary data.</text>
</comment>
<feature type="compositionally biased region" description="Basic and acidic residues" evidence="1">
    <location>
        <begin position="28"/>
        <end position="43"/>
    </location>
</feature>
<dbReference type="RefSeq" id="WP_202063971.1">
    <property type="nucleotide sequence ID" value="NZ_JAEQMY010000064.1"/>
</dbReference>
<protein>
    <submittedName>
        <fullName evidence="2">Uncharacterized protein</fullName>
    </submittedName>
</protein>
<evidence type="ECO:0000313" key="3">
    <source>
        <dbReference type="Proteomes" id="UP000605848"/>
    </source>
</evidence>
<keyword evidence="3" id="KW-1185">Reference proteome</keyword>
<feature type="region of interest" description="Disordered" evidence="1">
    <location>
        <begin position="16"/>
        <end position="43"/>
    </location>
</feature>
<sequence>MQHQVVLDGRAHIILQEPGSASRSGPEVCKDQERNQYAEQDKPDAGHSRLFVHLVSQALLKLVEPSVEVLLPLVEQQLRLFMPVAAPSNSISQCPRRSFSRISLRACACRSSSSAAMPAVF</sequence>
<dbReference type="Proteomes" id="UP000605848">
    <property type="component" value="Unassembled WGS sequence"/>
</dbReference>
<organism evidence="2 3">
    <name type="scientific">Microvirga aerilata</name>
    <dbReference type="NCBI Taxonomy" id="670292"/>
    <lineage>
        <taxon>Bacteria</taxon>
        <taxon>Pseudomonadati</taxon>
        <taxon>Pseudomonadota</taxon>
        <taxon>Alphaproteobacteria</taxon>
        <taxon>Hyphomicrobiales</taxon>
        <taxon>Methylobacteriaceae</taxon>
        <taxon>Microvirga</taxon>
    </lineage>
</organism>
<gene>
    <name evidence="2" type="ORF">JKG68_24565</name>
</gene>
<proteinExistence type="predicted"/>